<proteinExistence type="predicted"/>
<evidence type="ECO:0000313" key="1">
    <source>
        <dbReference type="EMBL" id="ABY34673.1"/>
    </source>
</evidence>
<dbReference type="Gene3D" id="1.50.10.10">
    <property type="match status" value="1"/>
</dbReference>
<sequence>MTLAVVVRSTAHALRLPDSAIMPVMKRHFLWFLIITVLISCSSTPEPAPETVNEPFRSAWQAAGGTRVGPPLSEPRWVDDALVQYFATIKIVALENGGAVAELLPTNWREQIPAAVVELAPAPQRASLTVAKSATMVQPLQPIPITVQVPDYSGVVDVQLYDAKARLSAQGQTTIVDGVGEIVLPAGGALGPQWAIALINGRLAGARSQIVTLDAQTRLISGQSDIDSLYPRIRRLMAEARVSYELNGRLISGYRSPDNPLLWLRDHVYQGRGFRYFEHDVTSLLDAFRDAQLPDGSLPDVIDYPDRYVQAFRKEVESDVEFLYIQGVYEAWQMTGDDEWLRSHLPALRRAVDYITTNPLRWNAERGLVRRPYTIDMWDFAYGPTTISPDGKPAPRHWIEPDTIWGTFHGDNTGLAYALMLLARIEQRVGEQSRVERYFQLSDEIMQRLNDLAWNGRFFTHFVPEDPTFAPVGVDASNQISLSNAYALNRRVLSVGQAQAIVESYYARRDFNRAFAEWYSIDPPFPAGSFGMAGGKGEQPGEYVNGGIMPLVGGELARGAFTFGFEPYGLDILRRYANLLRLTNASYLWYYPDGRPGISGPDTIPTDGWGSSAMLGALFEGLAGIVDEASRYDDAIISPRWPVEPAITRVEVVARYPASDGYVAYRWQRNDQSMQLYVTGSGRTAYVRFLLPETAGEAITMTVAGQPVTPTIEYIRNSRYAGVALDRLNVMVTVSW</sequence>
<dbReference type="Proteomes" id="UP000002008">
    <property type="component" value="Chromosome"/>
</dbReference>
<dbReference type="eggNOG" id="COG3408">
    <property type="taxonomic scope" value="Bacteria"/>
</dbReference>
<dbReference type="KEGG" id="cau:Caur_1445"/>
<dbReference type="InParanoid" id="A9WAB4"/>
<dbReference type="InterPro" id="IPR012341">
    <property type="entry name" value="6hp_glycosidase-like_sf"/>
</dbReference>
<dbReference type="SUPFAM" id="SSF48208">
    <property type="entry name" value="Six-hairpin glycosidases"/>
    <property type="match status" value="1"/>
</dbReference>
<dbReference type="InterPro" id="IPR008928">
    <property type="entry name" value="6-hairpin_glycosidase_sf"/>
</dbReference>
<dbReference type="EMBL" id="CP000909">
    <property type="protein sequence ID" value="ABY34673.1"/>
    <property type="molecule type" value="Genomic_DNA"/>
</dbReference>
<evidence type="ECO:0000313" key="2">
    <source>
        <dbReference type="Proteomes" id="UP000002008"/>
    </source>
</evidence>
<protein>
    <recommendedName>
        <fullName evidence="3">Alpha-L-rhamnosidase six-hairpin glycosidase domain-containing protein</fullName>
    </recommendedName>
</protein>
<dbReference type="GO" id="GO:0005975">
    <property type="term" value="P:carbohydrate metabolic process"/>
    <property type="evidence" value="ECO:0007669"/>
    <property type="project" value="InterPro"/>
</dbReference>
<evidence type="ECO:0008006" key="3">
    <source>
        <dbReference type="Google" id="ProtNLM"/>
    </source>
</evidence>
<dbReference type="HOGENOM" id="CLU_023780_0_0_0"/>
<dbReference type="PATRIC" id="fig|324602.8.peg.1644"/>
<accession>A9WAB4</accession>
<gene>
    <name evidence="1" type="ordered locus">Caur_1445</name>
</gene>
<organism evidence="1 2">
    <name type="scientific">Chloroflexus aurantiacus (strain ATCC 29366 / DSM 635 / J-10-fl)</name>
    <dbReference type="NCBI Taxonomy" id="324602"/>
    <lineage>
        <taxon>Bacteria</taxon>
        <taxon>Bacillati</taxon>
        <taxon>Chloroflexota</taxon>
        <taxon>Chloroflexia</taxon>
        <taxon>Chloroflexales</taxon>
        <taxon>Chloroflexineae</taxon>
        <taxon>Chloroflexaceae</taxon>
        <taxon>Chloroflexus</taxon>
    </lineage>
</organism>
<dbReference type="AlphaFoldDB" id="A9WAB4"/>
<dbReference type="STRING" id="324602.Caur_1445"/>
<name>A9WAB4_CHLAA</name>
<dbReference type="RefSeq" id="WP_012257329.1">
    <property type="nucleotide sequence ID" value="NC_010175.1"/>
</dbReference>
<dbReference type="EnsemblBacteria" id="ABY34673">
    <property type="protein sequence ID" value="ABY34673"/>
    <property type="gene ID" value="Caur_1445"/>
</dbReference>
<keyword evidence="2" id="KW-1185">Reference proteome</keyword>
<reference evidence="2" key="1">
    <citation type="journal article" date="2011" name="BMC Genomics">
        <title>Complete genome sequence of the filamentous anoxygenic phototrophic bacterium Chloroflexus aurantiacus.</title>
        <authorList>
            <person name="Tang K.H."/>
            <person name="Barry K."/>
            <person name="Chertkov O."/>
            <person name="Dalin E."/>
            <person name="Han C.S."/>
            <person name="Hauser L.J."/>
            <person name="Honchak B.M."/>
            <person name="Karbach L.E."/>
            <person name="Land M.L."/>
            <person name="Lapidus A."/>
            <person name="Larimer F.W."/>
            <person name="Mikhailova N."/>
            <person name="Pitluck S."/>
            <person name="Pierson B.K."/>
            <person name="Blankenship R.E."/>
        </authorList>
    </citation>
    <scope>NUCLEOTIDE SEQUENCE [LARGE SCALE GENOMIC DNA]</scope>
    <source>
        <strain evidence="2">ATCC 29366 / DSM 635 / J-10-fl</strain>
    </source>
</reference>